<comment type="caution">
    <text evidence="1">The sequence shown here is derived from an EMBL/GenBank/DDBJ whole genome shotgun (WGS) entry which is preliminary data.</text>
</comment>
<evidence type="ECO:0000313" key="2">
    <source>
        <dbReference type="Proteomes" id="UP000436694"/>
    </source>
</evidence>
<sequence>MKSKASPDVSPSLLHSLAAALEQAADPFAVENARLIALSDAVTATTTPTARHRLSDGIWLDYENDKGVQTRIAPVTDGLQLTLDTRGESRWYTFSYALNIDSLRQGRYLGQLIKTSGPGNARFRICLRYIFPDGFRDVFARNIVVRTGGAQEDLITLQLDPDLLQQARSAEILFFFEGQSFDITLNAVEALLI</sequence>
<name>A0A844ANH8_9RHOB</name>
<accession>A0A844ANH8</accession>
<dbReference type="EMBL" id="WIXK01000011">
    <property type="protein sequence ID" value="MQY44170.1"/>
    <property type="molecule type" value="Genomic_DNA"/>
</dbReference>
<organism evidence="1 2">
    <name type="scientific">Tritonibacter aquimaris</name>
    <dbReference type="NCBI Taxonomy" id="2663379"/>
    <lineage>
        <taxon>Bacteria</taxon>
        <taxon>Pseudomonadati</taxon>
        <taxon>Pseudomonadota</taxon>
        <taxon>Alphaproteobacteria</taxon>
        <taxon>Rhodobacterales</taxon>
        <taxon>Paracoccaceae</taxon>
        <taxon>Tritonibacter</taxon>
    </lineage>
</organism>
<dbReference type="Proteomes" id="UP000436694">
    <property type="component" value="Unassembled WGS sequence"/>
</dbReference>
<protein>
    <submittedName>
        <fullName evidence="1">Uncharacterized protein</fullName>
    </submittedName>
</protein>
<reference evidence="1 2" key="1">
    <citation type="submission" date="2019-10" db="EMBL/GenBank/DDBJ databases">
        <title>Epibacterium sp. nov., isolated from seawater.</title>
        <authorList>
            <person name="Zhang X."/>
            <person name="Li N."/>
        </authorList>
    </citation>
    <scope>NUCLEOTIDE SEQUENCE [LARGE SCALE GENOMIC DNA]</scope>
    <source>
        <strain evidence="1 2">SM1969</strain>
    </source>
</reference>
<dbReference type="RefSeq" id="WP_153549062.1">
    <property type="nucleotide sequence ID" value="NZ_WIXK01000011.1"/>
</dbReference>
<evidence type="ECO:0000313" key="1">
    <source>
        <dbReference type="EMBL" id="MQY44170.1"/>
    </source>
</evidence>
<dbReference type="AlphaFoldDB" id="A0A844ANH8"/>
<proteinExistence type="predicted"/>
<gene>
    <name evidence="1" type="ORF">GG681_16105</name>
</gene>
<keyword evidence="2" id="KW-1185">Reference proteome</keyword>